<evidence type="ECO:0000313" key="2">
    <source>
        <dbReference type="EMBL" id="OGL47604.1"/>
    </source>
</evidence>
<comment type="caution">
    <text evidence="2">The sequence shown here is derived from an EMBL/GenBank/DDBJ whole genome shotgun (WGS) entry which is preliminary data.</text>
</comment>
<evidence type="ECO:0000313" key="3">
    <source>
        <dbReference type="Proteomes" id="UP000179266"/>
    </source>
</evidence>
<dbReference type="AlphaFoldDB" id="A0A1F7S2X0"/>
<dbReference type="Proteomes" id="UP000179266">
    <property type="component" value="Unassembled WGS sequence"/>
</dbReference>
<protein>
    <recommendedName>
        <fullName evidence="1">DZANK-type domain-containing protein</fullName>
    </recommendedName>
</protein>
<feature type="domain" description="DZANK-type" evidence="1">
    <location>
        <begin position="71"/>
        <end position="113"/>
    </location>
</feature>
<gene>
    <name evidence="2" type="ORF">A2161_15440</name>
</gene>
<proteinExistence type="predicted"/>
<name>A0A1F7S2X0_9BACT</name>
<organism evidence="2 3">
    <name type="scientific">Candidatus Schekmanbacteria bacterium RBG_13_48_7</name>
    <dbReference type="NCBI Taxonomy" id="1817878"/>
    <lineage>
        <taxon>Bacteria</taxon>
        <taxon>Candidatus Schekmaniibacteriota</taxon>
    </lineage>
</organism>
<evidence type="ECO:0000259" key="1">
    <source>
        <dbReference type="Pfam" id="PF12773"/>
    </source>
</evidence>
<accession>A0A1F7S2X0</accession>
<dbReference type="InterPro" id="IPR025874">
    <property type="entry name" value="DZR"/>
</dbReference>
<sequence>MKCSNHPRKEAVGVCIRCGKALCEGCRNFMRGKILCSDCHSDSFFDTFDFSFGFKDFGKAIKEWAITIEKCPKCGKLIKDDFLICPYCRMPLKSKCNHCGRTVEKNWAACPFCANKIENDKE</sequence>
<dbReference type="Pfam" id="PF12773">
    <property type="entry name" value="DZR"/>
    <property type="match status" value="1"/>
</dbReference>
<reference evidence="2 3" key="1">
    <citation type="journal article" date="2016" name="Nat. Commun.">
        <title>Thousands of microbial genomes shed light on interconnected biogeochemical processes in an aquifer system.</title>
        <authorList>
            <person name="Anantharaman K."/>
            <person name="Brown C.T."/>
            <person name="Hug L.A."/>
            <person name="Sharon I."/>
            <person name="Castelle C.J."/>
            <person name="Probst A.J."/>
            <person name="Thomas B.C."/>
            <person name="Singh A."/>
            <person name="Wilkins M.J."/>
            <person name="Karaoz U."/>
            <person name="Brodie E.L."/>
            <person name="Williams K.H."/>
            <person name="Hubbard S.S."/>
            <person name="Banfield J.F."/>
        </authorList>
    </citation>
    <scope>NUCLEOTIDE SEQUENCE [LARGE SCALE GENOMIC DNA]</scope>
</reference>
<dbReference type="EMBL" id="MGDD01000066">
    <property type="protein sequence ID" value="OGL47604.1"/>
    <property type="molecule type" value="Genomic_DNA"/>
</dbReference>